<keyword evidence="3" id="KW-1185">Reference proteome</keyword>
<name>A0ABW0AVG4_9ACTN</name>
<organism evidence="2 3">
    <name type="scientific">Streptomyces amakusaensis</name>
    <dbReference type="NCBI Taxonomy" id="67271"/>
    <lineage>
        <taxon>Bacteria</taxon>
        <taxon>Bacillati</taxon>
        <taxon>Actinomycetota</taxon>
        <taxon>Actinomycetes</taxon>
        <taxon>Kitasatosporales</taxon>
        <taxon>Streptomycetaceae</taxon>
        <taxon>Streptomyces</taxon>
    </lineage>
</organism>
<reference evidence="3" key="1">
    <citation type="journal article" date="2019" name="Int. J. Syst. Evol. Microbiol.">
        <title>The Global Catalogue of Microorganisms (GCM) 10K type strain sequencing project: providing services to taxonomists for standard genome sequencing and annotation.</title>
        <authorList>
            <consortium name="The Broad Institute Genomics Platform"/>
            <consortium name="The Broad Institute Genome Sequencing Center for Infectious Disease"/>
            <person name="Wu L."/>
            <person name="Ma J."/>
        </authorList>
    </citation>
    <scope>NUCLEOTIDE SEQUENCE [LARGE SCALE GENOMIC DNA]</scope>
    <source>
        <strain evidence="3">PCU 266</strain>
    </source>
</reference>
<dbReference type="RefSeq" id="WP_344478508.1">
    <property type="nucleotide sequence ID" value="NZ_BAAASB010000010.1"/>
</dbReference>
<comment type="caution">
    <text evidence="2">The sequence shown here is derived from an EMBL/GenBank/DDBJ whole genome shotgun (WGS) entry which is preliminary data.</text>
</comment>
<protein>
    <submittedName>
        <fullName evidence="2">Uncharacterized protein</fullName>
    </submittedName>
</protein>
<accession>A0ABW0AVG4</accession>
<dbReference type="Proteomes" id="UP001596160">
    <property type="component" value="Unassembled WGS sequence"/>
</dbReference>
<sequence>MTFLPSLAYKTDEATERGEYGDGTSIYTSPAGTTKVIRHDRKPG</sequence>
<evidence type="ECO:0000313" key="3">
    <source>
        <dbReference type="Proteomes" id="UP001596160"/>
    </source>
</evidence>
<dbReference type="EMBL" id="JBHSKP010000028">
    <property type="protein sequence ID" value="MFC5156014.1"/>
    <property type="molecule type" value="Genomic_DNA"/>
</dbReference>
<feature type="region of interest" description="Disordered" evidence="1">
    <location>
        <begin position="20"/>
        <end position="44"/>
    </location>
</feature>
<evidence type="ECO:0000256" key="1">
    <source>
        <dbReference type="SAM" id="MobiDB-lite"/>
    </source>
</evidence>
<proteinExistence type="predicted"/>
<gene>
    <name evidence="2" type="ORF">ACFPRH_30310</name>
</gene>
<evidence type="ECO:0000313" key="2">
    <source>
        <dbReference type="EMBL" id="MFC5156014.1"/>
    </source>
</evidence>